<keyword evidence="1" id="KW-0560">Oxidoreductase</keyword>
<reference evidence="3" key="1">
    <citation type="submission" date="2022-10" db="EMBL/GenBank/DDBJ databases">
        <title>Luteolibacter sp. GHJ8, whole genome shotgun sequencing project.</title>
        <authorList>
            <person name="Zhao G."/>
            <person name="Shen L."/>
        </authorList>
    </citation>
    <scope>NUCLEOTIDE SEQUENCE</scope>
    <source>
        <strain evidence="3">GHJ8</strain>
    </source>
</reference>
<evidence type="ECO:0000313" key="4">
    <source>
        <dbReference type="Proteomes" id="UP001165653"/>
    </source>
</evidence>
<dbReference type="Proteomes" id="UP001165653">
    <property type="component" value="Unassembled WGS sequence"/>
</dbReference>
<dbReference type="InterPro" id="IPR029039">
    <property type="entry name" value="Flavoprotein-like_sf"/>
</dbReference>
<protein>
    <submittedName>
        <fullName evidence="3">NAD(P)H-dependent oxidoreductase</fullName>
    </submittedName>
</protein>
<dbReference type="Gene3D" id="3.40.50.360">
    <property type="match status" value="1"/>
</dbReference>
<evidence type="ECO:0000256" key="1">
    <source>
        <dbReference type="ARBA" id="ARBA00023002"/>
    </source>
</evidence>
<gene>
    <name evidence="3" type="ORF">OJ996_21870</name>
</gene>
<accession>A0ABT3G9G9</accession>
<comment type="caution">
    <text evidence="3">The sequence shown here is derived from an EMBL/GenBank/DDBJ whole genome shotgun (WGS) entry which is preliminary data.</text>
</comment>
<sequence length="186" mass="20381">MATPRIQILLSHPNYSNSRANRALVEMASRLDGVEVTHLEDLYPDGGIDCDAEVARLVLADLLVLQFPMQWYSTPPALKAWQDRVLTRMFYINPDTEGAKLAGRPLMVAATLGNRSSAYTAEGVNLFSAADLLKPLQSTANRCGLSWQEPFLVYEARHATDEALASAARSYLDRLISTSLSSAIPA</sequence>
<evidence type="ECO:0000259" key="2">
    <source>
        <dbReference type="Pfam" id="PF02525"/>
    </source>
</evidence>
<dbReference type="PANTHER" id="PTHR47307">
    <property type="entry name" value="GLUTATHIONE-REGULATED POTASSIUM-EFFLUX SYSTEM ANCILLARY PROTEIN KEFG"/>
    <property type="match status" value="1"/>
</dbReference>
<name>A0ABT3G9G9_9BACT</name>
<evidence type="ECO:0000313" key="3">
    <source>
        <dbReference type="EMBL" id="MCW1916254.1"/>
    </source>
</evidence>
<keyword evidence="4" id="KW-1185">Reference proteome</keyword>
<dbReference type="RefSeq" id="WP_264515824.1">
    <property type="nucleotide sequence ID" value="NZ_JAPDDR010000013.1"/>
</dbReference>
<dbReference type="PANTHER" id="PTHR47307:SF1">
    <property type="entry name" value="GLUTATHIONE-REGULATED POTASSIUM-EFFLUX SYSTEM ANCILLARY PROTEIN KEFG"/>
    <property type="match status" value="1"/>
</dbReference>
<dbReference type="Pfam" id="PF02525">
    <property type="entry name" value="Flavodoxin_2"/>
    <property type="match status" value="1"/>
</dbReference>
<dbReference type="EMBL" id="JAPDDR010000013">
    <property type="protein sequence ID" value="MCW1916254.1"/>
    <property type="molecule type" value="Genomic_DNA"/>
</dbReference>
<organism evidence="3 4">
    <name type="scientific">Luteolibacter rhizosphaerae</name>
    <dbReference type="NCBI Taxonomy" id="2989719"/>
    <lineage>
        <taxon>Bacteria</taxon>
        <taxon>Pseudomonadati</taxon>
        <taxon>Verrucomicrobiota</taxon>
        <taxon>Verrucomicrobiia</taxon>
        <taxon>Verrucomicrobiales</taxon>
        <taxon>Verrucomicrobiaceae</taxon>
        <taxon>Luteolibacter</taxon>
    </lineage>
</organism>
<dbReference type="InterPro" id="IPR046980">
    <property type="entry name" value="KefG/KefF"/>
</dbReference>
<dbReference type="InterPro" id="IPR003680">
    <property type="entry name" value="Flavodoxin_fold"/>
</dbReference>
<feature type="domain" description="Flavodoxin-like fold" evidence="2">
    <location>
        <begin position="5"/>
        <end position="174"/>
    </location>
</feature>
<proteinExistence type="predicted"/>
<dbReference type="SUPFAM" id="SSF52218">
    <property type="entry name" value="Flavoproteins"/>
    <property type="match status" value="1"/>
</dbReference>